<evidence type="ECO:0000313" key="11">
    <source>
        <dbReference type="Proteomes" id="UP000070442"/>
    </source>
</evidence>
<dbReference type="Pfam" id="PF01171">
    <property type="entry name" value="ATP_bind_3"/>
    <property type="match status" value="1"/>
</dbReference>
<name>A0A134AH32_9FIRM</name>
<dbReference type="Proteomes" id="UP000070442">
    <property type="component" value="Unassembled WGS sequence"/>
</dbReference>
<dbReference type="NCBIfam" id="TIGR02432">
    <property type="entry name" value="lysidine_TilS_N"/>
    <property type="match status" value="1"/>
</dbReference>
<dbReference type="RefSeq" id="WP_068367408.1">
    <property type="nucleotide sequence ID" value="NZ_CAIJCT010000010.1"/>
</dbReference>
<evidence type="ECO:0000256" key="2">
    <source>
        <dbReference type="ARBA" id="ARBA00022490"/>
    </source>
</evidence>
<keyword evidence="6 8" id="KW-0067">ATP-binding</keyword>
<evidence type="ECO:0000256" key="8">
    <source>
        <dbReference type="HAMAP-Rule" id="MF_01161"/>
    </source>
</evidence>
<evidence type="ECO:0000259" key="9">
    <source>
        <dbReference type="SMART" id="SM00977"/>
    </source>
</evidence>
<comment type="domain">
    <text evidence="8">The N-terminal region contains the highly conserved SGGXDS motif, predicted to be a P-loop motif involved in ATP binding.</text>
</comment>
<proteinExistence type="inferred from homology"/>
<dbReference type="GO" id="GO:0005524">
    <property type="term" value="F:ATP binding"/>
    <property type="evidence" value="ECO:0007669"/>
    <property type="project" value="UniProtKB-UniRule"/>
</dbReference>
<dbReference type="SUPFAM" id="SSF82829">
    <property type="entry name" value="MesJ substrate recognition domain-like"/>
    <property type="match status" value="1"/>
</dbReference>
<dbReference type="SUPFAM" id="SSF52402">
    <property type="entry name" value="Adenine nucleotide alpha hydrolases-like"/>
    <property type="match status" value="1"/>
</dbReference>
<dbReference type="InterPro" id="IPR014729">
    <property type="entry name" value="Rossmann-like_a/b/a_fold"/>
</dbReference>
<dbReference type="PATRIC" id="fig|755172.3.peg.731"/>
<dbReference type="GO" id="GO:0005737">
    <property type="term" value="C:cytoplasm"/>
    <property type="evidence" value="ECO:0007669"/>
    <property type="project" value="UniProtKB-SubCell"/>
</dbReference>
<dbReference type="GO" id="GO:0032267">
    <property type="term" value="F:tRNA(Ile)-lysidine synthase activity"/>
    <property type="evidence" value="ECO:0007669"/>
    <property type="project" value="UniProtKB-EC"/>
</dbReference>
<evidence type="ECO:0000256" key="1">
    <source>
        <dbReference type="ARBA" id="ARBA00004496"/>
    </source>
</evidence>
<keyword evidence="11" id="KW-1185">Reference proteome</keyword>
<dbReference type="InterPro" id="IPR012796">
    <property type="entry name" value="Lysidine-tRNA-synth_C"/>
</dbReference>
<evidence type="ECO:0000256" key="5">
    <source>
        <dbReference type="ARBA" id="ARBA00022741"/>
    </source>
</evidence>
<dbReference type="PANTHER" id="PTHR43033:SF1">
    <property type="entry name" value="TRNA(ILE)-LYSIDINE SYNTHASE-RELATED"/>
    <property type="match status" value="1"/>
</dbReference>
<keyword evidence="2 8" id="KW-0963">Cytoplasm</keyword>
<evidence type="ECO:0000256" key="7">
    <source>
        <dbReference type="ARBA" id="ARBA00048539"/>
    </source>
</evidence>
<dbReference type="STRING" id="755172.HMPREF1863_00762"/>
<dbReference type="InterPro" id="IPR012795">
    <property type="entry name" value="tRNA_Ile_lys_synt_N"/>
</dbReference>
<dbReference type="SUPFAM" id="SSF56037">
    <property type="entry name" value="PheT/TilS domain"/>
    <property type="match status" value="1"/>
</dbReference>
<dbReference type="NCBIfam" id="TIGR02433">
    <property type="entry name" value="lysidine_TilS_C"/>
    <property type="match status" value="1"/>
</dbReference>
<evidence type="ECO:0000256" key="3">
    <source>
        <dbReference type="ARBA" id="ARBA00022598"/>
    </source>
</evidence>
<gene>
    <name evidence="8" type="primary">tilS</name>
    <name evidence="10" type="ORF">HMPREF1863_00762</name>
</gene>
<keyword evidence="3 8" id="KW-0436">Ligase</keyword>
<dbReference type="EC" id="6.3.4.19" evidence="8"/>
<sequence>MEAIFKKIIHKDSNILLALSGGPDSMYLLHRLVEYRRKVPFLLEAAHLHHGLRKEADEDLAFVRAICKQWNVTLYEKQVQVADYAKEHKMGVEEAGRLLRYRFFRECKREGGVIALAHHLDDQVETMLLRLIRGTGIEGIGGMTVREGDLFRPLLHMRKADIINYLREHEIPYVLDHTNDEGIYTRNKVRLDIVPAAESINPNFSAVMESFRSMAVEDEDYLHSTALRFYEENKEVRDGQVLLTRDVFDLPPSIWSRVLRLAIEEVRGDLKNIRYDHIRSLEMLKSAETGKGVDLPGCRIANSYGTLMISKERKDTSFADEVFLENGRAEFNGHRFEIEGEGEESIGVKNPDALCIRTRRPGDKIKLKVGSKKLKDLFIDEKIQRSKRDRWPIVEEDGEIIWVVGLRKSARQEEKEWKRLTWIPSPKM</sequence>
<evidence type="ECO:0000256" key="6">
    <source>
        <dbReference type="ARBA" id="ARBA00022840"/>
    </source>
</evidence>
<dbReference type="GO" id="GO:0006400">
    <property type="term" value="P:tRNA modification"/>
    <property type="evidence" value="ECO:0007669"/>
    <property type="project" value="UniProtKB-UniRule"/>
</dbReference>
<dbReference type="EMBL" id="LSDG01000023">
    <property type="protein sequence ID" value="KXB67036.1"/>
    <property type="molecule type" value="Genomic_DNA"/>
</dbReference>
<evidence type="ECO:0000313" key="10">
    <source>
        <dbReference type="EMBL" id="KXB67036.1"/>
    </source>
</evidence>
<comment type="similarity">
    <text evidence="8">Belongs to the tRNA(Ile)-lysidine synthase family.</text>
</comment>
<comment type="function">
    <text evidence="8">Ligates lysine onto the cytidine present at position 34 of the AUA codon-specific tRNA(Ile) that contains the anticodon CAU, in an ATP-dependent manner. Cytidine is converted to lysidine, thus changing the amino acid specificity of the tRNA from methionine to isoleucine.</text>
</comment>
<organism evidence="10 11">
    <name type="scientific">Aedoeadaptatus coxii</name>
    <dbReference type="NCBI Taxonomy" id="755172"/>
    <lineage>
        <taxon>Bacteria</taxon>
        <taxon>Bacillati</taxon>
        <taxon>Bacillota</taxon>
        <taxon>Tissierellia</taxon>
        <taxon>Tissierellales</taxon>
        <taxon>Peptoniphilaceae</taxon>
        <taxon>Aedoeadaptatus</taxon>
    </lineage>
</organism>
<dbReference type="HAMAP" id="MF_01161">
    <property type="entry name" value="tRNA_Ile_lys_synt"/>
    <property type="match status" value="1"/>
</dbReference>
<dbReference type="PANTHER" id="PTHR43033">
    <property type="entry name" value="TRNA(ILE)-LYSIDINE SYNTHASE-RELATED"/>
    <property type="match status" value="1"/>
</dbReference>
<evidence type="ECO:0000256" key="4">
    <source>
        <dbReference type="ARBA" id="ARBA00022694"/>
    </source>
</evidence>
<dbReference type="OrthoDB" id="9807403at2"/>
<dbReference type="AlphaFoldDB" id="A0A134AH32"/>
<comment type="caution">
    <text evidence="10">The sequence shown here is derived from an EMBL/GenBank/DDBJ whole genome shotgun (WGS) entry which is preliminary data.</text>
</comment>
<accession>A0A134AH32</accession>
<dbReference type="Gene3D" id="3.40.50.620">
    <property type="entry name" value="HUPs"/>
    <property type="match status" value="1"/>
</dbReference>
<dbReference type="SMART" id="SM00977">
    <property type="entry name" value="TilS_C"/>
    <property type="match status" value="1"/>
</dbReference>
<comment type="subcellular location">
    <subcellularLocation>
        <location evidence="1 8">Cytoplasm</location>
    </subcellularLocation>
</comment>
<reference evidence="11" key="1">
    <citation type="submission" date="2016-01" db="EMBL/GenBank/DDBJ databases">
        <authorList>
            <person name="Mitreva M."/>
            <person name="Pepin K.H."/>
            <person name="Mihindukulasuriya K.A."/>
            <person name="Fulton R."/>
            <person name="Fronick C."/>
            <person name="O'Laughlin M."/>
            <person name="Miner T."/>
            <person name="Herter B."/>
            <person name="Rosa B.A."/>
            <person name="Cordes M."/>
            <person name="Tomlinson C."/>
            <person name="Wollam A."/>
            <person name="Palsikar V.B."/>
            <person name="Mardis E.R."/>
            <person name="Wilson R.K."/>
        </authorList>
    </citation>
    <scope>NUCLEOTIDE SEQUENCE [LARGE SCALE GENOMIC DNA]</scope>
    <source>
        <strain evidence="11">DNF00729</strain>
    </source>
</reference>
<dbReference type="InterPro" id="IPR012094">
    <property type="entry name" value="tRNA_Ile_lys_synt"/>
</dbReference>
<feature type="domain" description="Lysidine-tRNA(Ile) synthetase C-terminal" evidence="9">
    <location>
        <begin position="354"/>
        <end position="422"/>
    </location>
</feature>
<dbReference type="Pfam" id="PF11734">
    <property type="entry name" value="TilS_C"/>
    <property type="match status" value="1"/>
</dbReference>
<keyword evidence="5 8" id="KW-0547">Nucleotide-binding</keyword>
<dbReference type="InterPro" id="IPR011063">
    <property type="entry name" value="TilS/TtcA_N"/>
</dbReference>
<dbReference type="CDD" id="cd01992">
    <property type="entry name" value="TilS_N"/>
    <property type="match status" value="1"/>
</dbReference>
<protein>
    <recommendedName>
        <fullName evidence="8">tRNA(Ile)-lysidine synthase</fullName>
        <ecNumber evidence="8">6.3.4.19</ecNumber>
    </recommendedName>
    <alternativeName>
        <fullName evidence="8">tRNA(Ile)-2-lysyl-cytidine synthase</fullName>
    </alternativeName>
    <alternativeName>
        <fullName evidence="8">tRNA(Ile)-lysidine synthetase</fullName>
    </alternativeName>
</protein>
<feature type="binding site" evidence="8">
    <location>
        <begin position="20"/>
        <end position="25"/>
    </location>
    <ligand>
        <name>ATP</name>
        <dbReference type="ChEBI" id="CHEBI:30616"/>
    </ligand>
</feature>
<comment type="catalytic activity">
    <reaction evidence="7 8">
        <text>cytidine(34) in tRNA(Ile2) + L-lysine + ATP = lysidine(34) in tRNA(Ile2) + AMP + diphosphate + H(+)</text>
        <dbReference type="Rhea" id="RHEA:43744"/>
        <dbReference type="Rhea" id="RHEA-COMP:10625"/>
        <dbReference type="Rhea" id="RHEA-COMP:10670"/>
        <dbReference type="ChEBI" id="CHEBI:15378"/>
        <dbReference type="ChEBI" id="CHEBI:30616"/>
        <dbReference type="ChEBI" id="CHEBI:32551"/>
        <dbReference type="ChEBI" id="CHEBI:33019"/>
        <dbReference type="ChEBI" id="CHEBI:82748"/>
        <dbReference type="ChEBI" id="CHEBI:83665"/>
        <dbReference type="ChEBI" id="CHEBI:456215"/>
        <dbReference type="EC" id="6.3.4.19"/>
    </reaction>
</comment>
<keyword evidence="4 8" id="KW-0819">tRNA processing</keyword>